<proteinExistence type="predicted"/>
<evidence type="ECO:0000313" key="1">
    <source>
        <dbReference type="EMBL" id="KAJ8954103.1"/>
    </source>
</evidence>
<evidence type="ECO:0008006" key="3">
    <source>
        <dbReference type="Google" id="ProtNLM"/>
    </source>
</evidence>
<organism evidence="1 2">
    <name type="scientific">Rhamnusium bicolor</name>
    <dbReference type="NCBI Taxonomy" id="1586634"/>
    <lineage>
        <taxon>Eukaryota</taxon>
        <taxon>Metazoa</taxon>
        <taxon>Ecdysozoa</taxon>
        <taxon>Arthropoda</taxon>
        <taxon>Hexapoda</taxon>
        <taxon>Insecta</taxon>
        <taxon>Pterygota</taxon>
        <taxon>Neoptera</taxon>
        <taxon>Endopterygota</taxon>
        <taxon>Coleoptera</taxon>
        <taxon>Polyphaga</taxon>
        <taxon>Cucujiformia</taxon>
        <taxon>Chrysomeloidea</taxon>
        <taxon>Cerambycidae</taxon>
        <taxon>Lepturinae</taxon>
        <taxon>Rhagiini</taxon>
        <taxon>Rhamnusium</taxon>
    </lineage>
</organism>
<evidence type="ECO:0000313" key="2">
    <source>
        <dbReference type="Proteomes" id="UP001162156"/>
    </source>
</evidence>
<dbReference type="Proteomes" id="UP001162156">
    <property type="component" value="Unassembled WGS sequence"/>
</dbReference>
<accession>A0AAV8YR24</accession>
<reference evidence="1" key="1">
    <citation type="journal article" date="2023" name="Insect Mol. Biol.">
        <title>Genome sequencing provides insights into the evolution of gene families encoding plant cell wall-degrading enzymes in longhorned beetles.</title>
        <authorList>
            <person name="Shin N.R."/>
            <person name="Okamura Y."/>
            <person name="Kirsch R."/>
            <person name="Pauchet Y."/>
        </authorList>
    </citation>
    <scope>NUCLEOTIDE SEQUENCE</scope>
    <source>
        <strain evidence="1">RBIC_L_NR</strain>
    </source>
</reference>
<gene>
    <name evidence="1" type="ORF">NQ314_007161</name>
</gene>
<dbReference type="AlphaFoldDB" id="A0AAV8YR24"/>
<comment type="caution">
    <text evidence="1">The sequence shown here is derived from an EMBL/GenBank/DDBJ whole genome shotgun (WGS) entry which is preliminary data.</text>
</comment>
<dbReference type="EMBL" id="JANEYF010001941">
    <property type="protein sequence ID" value="KAJ8954103.1"/>
    <property type="molecule type" value="Genomic_DNA"/>
</dbReference>
<keyword evidence="2" id="KW-1185">Reference proteome</keyword>
<sequence length="78" mass="9285">MCTNCAETLKSIFDFKSVCLQTRNCIIHFVKNAINAKVDLKDIMYLSKKEGRKCYFRSLYHMQFLYESSRKLLLHVTR</sequence>
<name>A0AAV8YR24_9CUCU</name>
<protein>
    <recommendedName>
        <fullName evidence="3">Transposase</fullName>
    </recommendedName>
</protein>